<protein>
    <recommendedName>
        <fullName evidence="1">Snake toxin/toxin-like domain-containing protein</fullName>
    </recommendedName>
</protein>
<dbReference type="InterPro" id="IPR035076">
    <property type="entry name" value="Toxin/TOLIP"/>
</dbReference>
<gene>
    <name evidence="2" type="ORF">MCOR_42228</name>
</gene>
<dbReference type="SUPFAM" id="SSF57302">
    <property type="entry name" value="Snake toxin-like"/>
    <property type="match status" value="2"/>
</dbReference>
<dbReference type="Gene3D" id="2.10.60.10">
    <property type="entry name" value="CD59"/>
    <property type="match status" value="1"/>
</dbReference>
<accession>A0A6J8DL90</accession>
<evidence type="ECO:0000313" key="2">
    <source>
        <dbReference type="EMBL" id="CAC5408879.1"/>
    </source>
</evidence>
<name>A0A6J8DL90_MYTCO</name>
<reference evidence="2 3" key="1">
    <citation type="submission" date="2020-06" db="EMBL/GenBank/DDBJ databases">
        <authorList>
            <person name="Li R."/>
            <person name="Bekaert M."/>
        </authorList>
    </citation>
    <scope>NUCLEOTIDE SEQUENCE [LARGE SCALE GENOMIC DNA]</scope>
    <source>
        <strain evidence="3">wild</strain>
    </source>
</reference>
<organism evidence="2 3">
    <name type="scientific">Mytilus coruscus</name>
    <name type="common">Sea mussel</name>
    <dbReference type="NCBI Taxonomy" id="42192"/>
    <lineage>
        <taxon>Eukaryota</taxon>
        <taxon>Metazoa</taxon>
        <taxon>Spiralia</taxon>
        <taxon>Lophotrochozoa</taxon>
        <taxon>Mollusca</taxon>
        <taxon>Bivalvia</taxon>
        <taxon>Autobranchia</taxon>
        <taxon>Pteriomorphia</taxon>
        <taxon>Mytilida</taxon>
        <taxon>Mytiloidea</taxon>
        <taxon>Mytilidae</taxon>
        <taxon>Mytilinae</taxon>
        <taxon>Mytilus</taxon>
    </lineage>
</organism>
<dbReference type="InterPro" id="IPR045860">
    <property type="entry name" value="Snake_toxin-like_sf"/>
</dbReference>
<dbReference type="OrthoDB" id="6068687at2759"/>
<dbReference type="EMBL" id="CACVKT020007611">
    <property type="protein sequence ID" value="CAC5408879.1"/>
    <property type="molecule type" value="Genomic_DNA"/>
</dbReference>
<sequence length="601" mass="65629">MCCIFHLDLAFQVGNVQSFCKDVDQTACGVFKTADPKMCDNPCLADICKETCGFCPLMCYHCDNVARQEDCTTKVQCNLASEICIATQRFNTQLQPVFSSGCVNKAVCKTLFNYGGTTGKRAYTLHGGCCATDLCNVHDPDGNFTSSDTEFNANNEQDHVVQEDADSDPDTCEDFDRNNIACGILHKQNPAICKKDCVGRKICPETCGTCVRCKTCPEVDDPAHCNNISICKKTQSCFSRNKLRDDFTLAHELGCMDDFICHAYFGGIIDVKINKRQFGGNIRIGGQCCKTNVCNANGMVSPTAPTIVILAPEVNGICDDVDSTACGMLLAVNSKMCINPCLAQICRGTCGVCSLDCIFCDSVSRKAECYATVQCKPQSESFFEEKSRNTFYARLIQICKTLFSSNSSTALNHNHTLTVFDGLCCGTDLCNKDPDANITSDVLYRPLNDKRNGKIVVRKVDSLVEDHCSNSDVNSAACTRLHNADPTICQKDCVSRDICPEICGTCVRCKTCRDIADPALCNNITLCKKSQSCFSKERLNIDFTILHDLSCMDDVICHAYFGGIHDNNITKTQSSFSVSGQCCKSNLCNAKGTVLKTPAIG</sequence>
<feature type="domain" description="Snake toxin/toxin-like" evidence="1">
    <location>
        <begin position="57"/>
        <end position="136"/>
    </location>
</feature>
<keyword evidence="3" id="KW-1185">Reference proteome</keyword>
<proteinExistence type="predicted"/>
<evidence type="ECO:0000313" key="3">
    <source>
        <dbReference type="Proteomes" id="UP000507470"/>
    </source>
</evidence>
<dbReference type="Pfam" id="PF00087">
    <property type="entry name" value="Toxin_TOLIP"/>
    <property type="match status" value="1"/>
</dbReference>
<dbReference type="Proteomes" id="UP000507470">
    <property type="component" value="Unassembled WGS sequence"/>
</dbReference>
<evidence type="ECO:0000259" key="1">
    <source>
        <dbReference type="Pfam" id="PF00087"/>
    </source>
</evidence>
<dbReference type="AlphaFoldDB" id="A0A6J8DL90"/>